<reference evidence="9" key="1">
    <citation type="submission" date="2023-06" db="EMBL/GenBank/DDBJ databases">
        <authorList>
            <person name="Delattre M."/>
        </authorList>
    </citation>
    <scope>NUCLEOTIDE SEQUENCE</scope>
    <source>
        <strain evidence="9">AF72</strain>
    </source>
</reference>
<dbReference type="GO" id="GO:0016020">
    <property type="term" value="C:membrane"/>
    <property type="evidence" value="ECO:0007669"/>
    <property type="project" value="UniProtKB-SubCell"/>
</dbReference>
<accession>A0AA36C6C5</accession>
<evidence type="ECO:0000256" key="3">
    <source>
        <dbReference type="ARBA" id="ARBA00012544"/>
    </source>
</evidence>
<dbReference type="Proteomes" id="UP001177023">
    <property type="component" value="Unassembled WGS sequence"/>
</dbReference>
<gene>
    <name evidence="9" type="ORF">MSPICULIGERA_LOCUS1876</name>
</gene>
<evidence type="ECO:0000256" key="5">
    <source>
        <dbReference type="ARBA" id="ARBA00022679"/>
    </source>
</evidence>
<dbReference type="InterPro" id="IPR002213">
    <property type="entry name" value="UDP_glucos_trans"/>
</dbReference>
<evidence type="ECO:0000313" key="9">
    <source>
        <dbReference type="EMBL" id="CAJ0561588.1"/>
    </source>
</evidence>
<evidence type="ECO:0000256" key="7">
    <source>
        <dbReference type="ARBA" id="ARBA00047475"/>
    </source>
</evidence>
<name>A0AA36C6C5_9BILA</name>
<evidence type="ECO:0000256" key="8">
    <source>
        <dbReference type="SAM" id="Phobius"/>
    </source>
</evidence>
<evidence type="ECO:0000256" key="6">
    <source>
        <dbReference type="ARBA" id="ARBA00022729"/>
    </source>
</evidence>
<keyword evidence="8" id="KW-0812">Transmembrane</keyword>
<keyword evidence="8" id="KW-0472">Membrane</keyword>
<comment type="subcellular location">
    <subcellularLocation>
        <location evidence="1">Membrane</location>
        <topology evidence="1">Single-pass membrane protein</topology>
    </subcellularLocation>
</comment>
<dbReference type="PANTHER" id="PTHR48043:SF145">
    <property type="entry name" value="FI06409P-RELATED"/>
    <property type="match status" value="1"/>
</dbReference>
<dbReference type="PROSITE" id="PS00375">
    <property type="entry name" value="UDPGT"/>
    <property type="match status" value="2"/>
</dbReference>
<evidence type="ECO:0000313" key="10">
    <source>
        <dbReference type="Proteomes" id="UP001177023"/>
    </source>
</evidence>
<keyword evidence="6" id="KW-0732">Signal</keyword>
<comment type="caution">
    <text evidence="9">The sequence shown here is derived from an EMBL/GenBank/DDBJ whole genome shotgun (WGS) entry which is preliminary data.</text>
</comment>
<evidence type="ECO:0000256" key="4">
    <source>
        <dbReference type="ARBA" id="ARBA00022676"/>
    </source>
</evidence>
<keyword evidence="10" id="KW-1185">Reference proteome</keyword>
<protein>
    <recommendedName>
        <fullName evidence="3">glucuronosyltransferase</fullName>
        <ecNumber evidence="3">2.4.1.17</ecNumber>
    </recommendedName>
</protein>
<proteinExistence type="inferred from homology"/>
<comment type="catalytic activity">
    <reaction evidence="7">
        <text>glucuronate acceptor + UDP-alpha-D-glucuronate = acceptor beta-D-glucuronoside + UDP + H(+)</text>
        <dbReference type="Rhea" id="RHEA:21032"/>
        <dbReference type="ChEBI" id="CHEBI:15378"/>
        <dbReference type="ChEBI" id="CHEBI:58052"/>
        <dbReference type="ChEBI" id="CHEBI:58223"/>
        <dbReference type="ChEBI" id="CHEBI:132367"/>
        <dbReference type="ChEBI" id="CHEBI:132368"/>
        <dbReference type="EC" id="2.4.1.17"/>
    </reaction>
</comment>
<dbReference type="CDD" id="cd03784">
    <property type="entry name" value="GT1_Gtf-like"/>
    <property type="match status" value="2"/>
</dbReference>
<dbReference type="EMBL" id="CATQJA010000568">
    <property type="protein sequence ID" value="CAJ0561588.1"/>
    <property type="molecule type" value="Genomic_DNA"/>
</dbReference>
<dbReference type="SUPFAM" id="SSF53756">
    <property type="entry name" value="UDP-Glycosyltransferase/glycogen phosphorylase"/>
    <property type="match status" value="2"/>
</dbReference>
<organism evidence="9 10">
    <name type="scientific">Mesorhabditis spiculigera</name>
    <dbReference type="NCBI Taxonomy" id="96644"/>
    <lineage>
        <taxon>Eukaryota</taxon>
        <taxon>Metazoa</taxon>
        <taxon>Ecdysozoa</taxon>
        <taxon>Nematoda</taxon>
        <taxon>Chromadorea</taxon>
        <taxon>Rhabditida</taxon>
        <taxon>Rhabditina</taxon>
        <taxon>Rhabditomorpha</taxon>
        <taxon>Rhabditoidea</taxon>
        <taxon>Rhabditidae</taxon>
        <taxon>Mesorhabditinae</taxon>
        <taxon>Mesorhabditis</taxon>
    </lineage>
</organism>
<dbReference type="FunFam" id="3.40.50.2000:FF:000021">
    <property type="entry name" value="UDP-glucuronosyltransferase"/>
    <property type="match status" value="2"/>
</dbReference>
<dbReference type="AlphaFoldDB" id="A0AA36C6C5"/>
<dbReference type="EC" id="2.4.1.17" evidence="3"/>
<comment type="similarity">
    <text evidence="2">Belongs to the UDP-glycosyltransferase family.</text>
</comment>
<dbReference type="PANTHER" id="PTHR48043">
    <property type="entry name" value="EG:EG0003.4 PROTEIN-RELATED"/>
    <property type="match status" value="1"/>
</dbReference>
<sequence>MLEVSNSQVIFNKRVAETLLQGNHSVTLIMVRPYDKKKPKVDIDPRITVKHVDALVEGIKADDWEKEQAKMIYQDIPMWDSRQRNMMKKMSMAMTGYCEKLVQNKEFLKWMADEKFDVVYTHMYDFCGIGLNHVIGVKAWVWLNSGQMMDWVADQMGVPIIPSYVPPMLMESHSAMNFYERTKSFIGLWLFRAIFPRMVPAAETEVFRKHISPDFPDLYELSKQCPLVMVNSNELYEMARPTLHKIVNIGGLGMRFEDAKPLEKNFQTIVDSAKKGVVVFTFGSVTRMELMPEDWKASMMAAFAQFPDHQFILRYEGEDLEQIRPKNVHLSKWLPQSDLLKHPKTRGFISHGGYNSVQEALNSGQPIMTIPLFGDQPRNAKMAQQLGFGVNVRKTGLCTETVVAALKEMLENEKYNNVAKRISGMVKKKPIKPEELLLKWTTFLAEFKKKPKVDIDPRITVHRVDAIVDGMSVDEWEKEQAQMIYQDVPIWDPRMRDMMRKMTMVMSGYCEKLIVNKDFLKWMTDEKFDVVYTHMYDFCGIGLNHAVGAKAWVWLNSGQLMDWVADRMGVPIIPSYVPPMMMESHSAMSFVERTKSFIGIWLFRTIFPRLVPASETEVFRRHISPDFPDLWELSKECPLVMVNSNELYEMARPTLHKIVNIGGLGMRFEDAKPLEKNFQTIVDSAKKGVVVFTFGSVTRMELMPEDWKASMMAAFSQFPDYQFILRYEGDDMEKFRPKNVHLHKWLPQSDLLKHPKTRGFISHGGYNSVQEALNSGQPIMTIPLFGDQPKNAKMAQQLGFGVNVRKTGLCTETVVAALKELLENEKYNNVAKRISEMVKKKPIKPEELLLKWTTFLAEFKEFENLVPYGTNLNWFVYHSLDVILFLSTVLFLVFFLLYKCVRCTTRKVKSLVCGNGCSKTTDKKKKNE</sequence>
<feature type="non-terminal residue" evidence="9">
    <location>
        <position position="928"/>
    </location>
</feature>
<evidence type="ECO:0000256" key="2">
    <source>
        <dbReference type="ARBA" id="ARBA00009995"/>
    </source>
</evidence>
<evidence type="ECO:0000256" key="1">
    <source>
        <dbReference type="ARBA" id="ARBA00004167"/>
    </source>
</evidence>
<dbReference type="InterPro" id="IPR035595">
    <property type="entry name" value="UDP_glycos_trans_CS"/>
</dbReference>
<dbReference type="InterPro" id="IPR050271">
    <property type="entry name" value="UDP-glycosyltransferase"/>
</dbReference>
<keyword evidence="5" id="KW-0808">Transferase</keyword>
<feature type="transmembrane region" description="Helical" evidence="8">
    <location>
        <begin position="874"/>
        <end position="898"/>
    </location>
</feature>
<keyword evidence="4" id="KW-0328">Glycosyltransferase</keyword>
<dbReference type="Pfam" id="PF00201">
    <property type="entry name" value="UDPGT"/>
    <property type="match status" value="2"/>
</dbReference>
<dbReference type="GO" id="GO:0015020">
    <property type="term" value="F:glucuronosyltransferase activity"/>
    <property type="evidence" value="ECO:0007669"/>
    <property type="project" value="UniProtKB-EC"/>
</dbReference>
<dbReference type="Gene3D" id="3.40.50.2000">
    <property type="entry name" value="Glycogen Phosphorylase B"/>
    <property type="match status" value="2"/>
</dbReference>
<keyword evidence="8" id="KW-1133">Transmembrane helix</keyword>